<evidence type="ECO:0000256" key="5">
    <source>
        <dbReference type="ARBA" id="ARBA00022692"/>
    </source>
</evidence>
<dbReference type="Pfam" id="PF13953">
    <property type="entry name" value="PapC_C"/>
    <property type="match status" value="1"/>
</dbReference>
<dbReference type="InterPro" id="IPR025885">
    <property type="entry name" value="PapC_N"/>
</dbReference>
<dbReference type="InterPro" id="IPR000015">
    <property type="entry name" value="Fimb_usher"/>
</dbReference>
<dbReference type="Proteomes" id="UP001243844">
    <property type="component" value="Unassembled WGS sequence"/>
</dbReference>
<name>A0AAW8J6L2_9GAMM</name>
<dbReference type="GO" id="GO:0015473">
    <property type="term" value="F:fimbrial usher porin activity"/>
    <property type="evidence" value="ECO:0007669"/>
    <property type="project" value="InterPro"/>
</dbReference>
<dbReference type="Gene3D" id="2.60.40.3110">
    <property type="match status" value="1"/>
</dbReference>
<comment type="subcellular location">
    <subcellularLocation>
        <location evidence="1">Cell outer membrane</location>
        <topology evidence="1">Multi-pass membrane protein</topology>
    </subcellularLocation>
</comment>
<keyword evidence="5" id="KW-0812">Transmembrane</keyword>
<evidence type="ECO:0000313" key="13">
    <source>
        <dbReference type="Proteomes" id="UP001243844"/>
    </source>
</evidence>
<dbReference type="InterPro" id="IPR043142">
    <property type="entry name" value="PapC-like_C_sf"/>
</dbReference>
<comment type="caution">
    <text evidence="12">The sequence shown here is derived from an EMBL/GenBank/DDBJ whole genome shotgun (WGS) entry which is preliminary data.</text>
</comment>
<evidence type="ECO:0000256" key="3">
    <source>
        <dbReference type="ARBA" id="ARBA00022448"/>
    </source>
</evidence>
<dbReference type="EMBL" id="JAVIDL010000006">
    <property type="protein sequence ID" value="MDQ8935077.1"/>
    <property type="molecule type" value="Genomic_DNA"/>
</dbReference>
<dbReference type="InterPro" id="IPR037224">
    <property type="entry name" value="PapC_N_sf"/>
</dbReference>
<dbReference type="PANTHER" id="PTHR30451:SF5">
    <property type="entry name" value="SLR0019 PROTEIN"/>
    <property type="match status" value="1"/>
</dbReference>
<evidence type="ECO:0000256" key="4">
    <source>
        <dbReference type="ARBA" id="ARBA00022452"/>
    </source>
</evidence>
<evidence type="ECO:0000256" key="6">
    <source>
        <dbReference type="ARBA" id="ARBA00022729"/>
    </source>
</evidence>
<evidence type="ECO:0000259" key="10">
    <source>
        <dbReference type="Pfam" id="PF13953"/>
    </source>
</evidence>
<reference evidence="12" key="1">
    <citation type="submission" date="2023-08" db="EMBL/GenBank/DDBJ databases">
        <title>Emergence of clinically-relevant ST2 carbapenem-resistant Acinetobacter baumannii strains in hospital sewages in Zhejiang, East of China.</title>
        <authorList>
            <person name="Kaichao C."/>
            <person name="Zhang R."/>
        </authorList>
    </citation>
    <scope>NUCLEOTIDE SEQUENCE</scope>
    <source>
        <strain evidence="12">M-RB-37</strain>
    </source>
</reference>
<dbReference type="SUPFAM" id="SSF141729">
    <property type="entry name" value="FimD N-terminal domain-like"/>
    <property type="match status" value="1"/>
</dbReference>
<dbReference type="Gene3D" id="2.60.40.2070">
    <property type="match status" value="1"/>
</dbReference>
<dbReference type="Pfam" id="PF00577">
    <property type="entry name" value="Usher"/>
    <property type="match status" value="1"/>
</dbReference>
<feature type="domain" description="PapC N-terminal" evidence="11">
    <location>
        <begin position="45"/>
        <end position="184"/>
    </location>
</feature>
<dbReference type="InterPro" id="IPR042186">
    <property type="entry name" value="FimD_plug_dom"/>
</dbReference>
<protein>
    <submittedName>
        <fullName evidence="12">Fimbria/pilus outer membrane usher protein</fullName>
    </submittedName>
</protein>
<evidence type="ECO:0000259" key="11">
    <source>
        <dbReference type="Pfam" id="PF13954"/>
    </source>
</evidence>
<evidence type="ECO:0000256" key="2">
    <source>
        <dbReference type="ARBA" id="ARBA00008064"/>
    </source>
</evidence>
<dbReference type="GO" id="GO:0009279">
    <property type="term" value="C:cell outer membrane"/>
    <property type="evidence" value="ECO:0007669"/>
    <property type="project" value="UniProtKB-SubCell"/>
</dbReference>
<dbReference type="Gene3D" id="3.10.20.410">
    <property type="match status" value="1"/>
</dbReference>
<sequence>MFYLFRCTPIFLTLSFSITHALAEELPHDHQEQLAQAKSQPKLAFSTSSLYGANRDIDLSVFSISDYVAPGIYNVSLSVNNKELTDVTVKFEHLDASASAVLCVDRELLKQLDLKPEVLKKLAVQDCLKIKDINPDAYYDFNLQQLKLDVYIPLIAVEQRPNGYINPERFDYGVSSAFLSYNANIHKSDEKTQNYLNLNGGLNLGGWYFRHNGYFESAKDGGLGHYRSSQNTLYRDIDQFRSRLSVGEFYSRNIFGESLALVGGQLSSDDNMLPWSMRNYSPVIQGVANTNALVKVFQNGQKIYEKSVPAGVFELTDLSSSSNGELTVEIIENGGEKRVLRYPMQLNLNLLKKGLLQYNLAYGRYKIADEITNNNVLQGTINYGVNNNVTAGGAVTFSDIYKNYLASLSFNSYIGGINTSVDYSRTKLFNQEKTGLRYQVKYNYFWLENNINVNFNMSHQSRDYQTANSALSAANFDKLNSNEYYNFWSNNDLKNQYGLSVSKSFGNSGWGALQASIYRNEYWMDNHSYNQYTMNYSNRWGKVNYNLGISRSQDRLYDQKNNTYYASVSVPLDWRKRNIYINSGVQRSESDYSQNNNFNFSLSGTAGDDNNINYGVGINRNEYAGDSNTAYNGNINYLHPFVNLGAMIQHDNHNDQYSFSASGGLVGHRYGITATNNLSDTYTIVHVDQGHSAGVNNAWGVRIDRFGNAIYSNNSPYSQNVIQVDPDQMPANMTLQSNQATVIPRQYSSTLVRFAANESSMYVLRIHSDYGQLPMGAEVYNEKRQLIGRLAQSNQVLLDQFNPNKDKQLTVSWGKANQSNICQIQMPELKVNKGGSLQIIAVECK</sequence>
<keyword evidence="6 9" id="KW-0732">Signal</keyword>
<gene>
    <name evidence="12" type="ORF">RFH47_04955</name>
</gene>
<dbReference type="AlphaFoldDB" id="A0AAW8J6L2"/>
<comment type="similarity">
    <text evidence="2">Belongs to the fimbrial export usher family.</text>
</comment>
<organism evidence="12 13">
    <name type="scientific">Acinetobacter rudis</name>
    <dbReference type="NCBI Taxonomy" id="632955"/>
    <lineage>
        <taxon>Bacteria</taxon>
        <taxon>Pseudomonadati</taxon>
        <taxon>Pseudomonadota</taxon>
        <taxon>Gammaproteobacteria</taxon>
        <taxon>Moraxellales</taxon>
        <taxon>Moraxellaceae</taxon>
        <taxon>Acinetobacter</taxon>
    </lineage>
</organism>
<feature type="chain" id="PRO_5043420738" evidence="9">
    <location>
        <begin position="24"/>
        <end position="845"/>
    </location>
</feature>
<dbReference type="RefSeq" id="WP_308981080.1">
    <property type="nucleotide sequence ID" value="NZ_JAVIDL010000006.1"/>
</dbReference>
<dbReference type="InterPro" id="IPR025949">
    <property type="entry name" value="PapC-like_C"/>
</dbReference>
<keyword evidence="4" id="KW-1134">Transmembrane beta strand</keyword>
<dbReference type="PANTHER" id="PTHR30451">
    <property type="entry name" value="OUTER MEMBRANE USHER PROTEIN"/>
    <property type="match status" value="1"/>
</dbReference>
<feature type="domain" description="PapC-like C-terminal" evidence="10">
    <location>
        <begin position="768"/>
        <end position="825"/>
    </location>
</feature>
<keyword evidence="7" id="KW-0472">Membrane</keyword>
<evidence type="ECO:0000256" key="9">
    <source>
        <dbReference type="SAM" id="SignalP"/>
    </source>
</evidence>
<evidence type="ECO:0000313" key="12">
    <source>
        <dbReference type="EMBL" id="MDQ8935077.1"/>
    </source>
</evidence>
<feature type="signal peptide" evidence="9">
    <location>
        <begin position="1"/>
        <end position="23"/>
    </location>
</feature>
<dbReference type="GO" id="GO:0009297">
    <property type="term" value="P:pilus assembly"/>
    <property type="evidence" value="ECO:0007669"/>
    <property type="project" value="InterPro"/>
</dbReference>
<proteinExistence type="inferred from homology"/>
<dbReference type="Pfam" id="PF13954">
    <property type="entry name" value="PapC_N"/>
    <property type="match status" value="1"/>
</dbReference>
<accession>A0AAW8J6L2</accession>
<dbReference type="Gene3D" id="2.60.40.2610">
    <property type="entry name" value="Outer membrane usher protein FimD, plug domain"/>
    <property type="match status" value="1"/>
</dbReference>
<evidence type="ECO:0000256" key="7">
    <source>
        <dbReference type="ARBA" id="ARBA00023136"/>
    </source>
</evidence>
<evidence type="ECO:0000256" key="1">
    <source>
        <dbReference type="ARBA" id="ARBA00004571"/>
    </source>
</evidence>
<keyword evidence="3" id="KW-0813">Transport</keyword>
<evidence type="ECO:0000256" key="8">
    <source>
        <dbReference type="ARBA" id="ARBA00023237"/>
    </source>
</evidence>
<keyword evidence="8" id="KW-0998">Cell outer membrane</keyword>